<evidence type="ECO:0000256" key="6">
    <source>
        <dbReference type="ARBA" id="ARBA00022660"/>
    </source>
</evidence>
<sequence>MGVPFEALLPFGIIVGFMTAGAGGIWAVKYWVNDYKQPRWGLDQWDRQMMDRDRRITGTFRGQSANPTAPKGFELNNPWKLEKRIF</sequence>
<keyword evidence="5" id="KW-0813">Transport</keyword>
<evidence type="ECO:0000256" key="10">
    <source>
        <dbReference type="ARBA" id="ARBA00022989"/>
    </source>
</evidence>
<dbReference type="PANTHER" id="PTHR17098:SF2">
    <property type="entry name" value="NADH DEHYDROGENASE [UBIQUINONE] 1 ALPHA SUBCOMPLEX SUBUNIT 1"/>
    <property type="match status" value="1"/>
</dbReference>
<proteinExistence type="inferred from homology"/>
<keyword evidence="15" id="KW-1185">Reference proteome</keyword>
<evidence type="ECO:0000256" key="4">
    <source>
        <dbReference type="ARBA" id="ARBA00016392"/>
    </source>
</evidence>
<protein>
    <recommendedName>
        <fullName evidence="4">NADH dehydrogenase [ubiquinone] 1 alpha subcomplex subunit 1</fullName>
    </recommendedName>
</protein>
<evidence type="ECO:0000256" key="7">
    <source>
        <dbReference type="ARBA" id="ARBA00022692"/>
    </source>
</evidence>
<dbReference type="GeneID" id="37076254"/>
<evidence type="ECO:0000313" key="15">
    <source>
        <dbReference type="Proteomes" id="UP000248349"/>
    </source>
</evidence>
<dbReference type="Proteomes" id="UP000248349">
    <property type="component" value="Unassembled WGS sequence"/>
</dbReference>
<feature type="transmembrane region" description="Helical" evidence="13">
    <location>
        <begin position="12"/>
        <end position="32"/>
    </location>
</feature>
<evidence type="ECO:0000256" key="13">
    <source>
        <dbReference type="SAM" id="Phobius"/>
    </source>
</evidence>
<dbReference type="OrthoDB" id="1920692at2759"/>
<evidence type="ECO:0000256" key="1">
    <source>
        <dbReference type="ARBA" id="ARBA00003195"/>
    </source>
</evidence>
<evidence type="ECO:0000256" key="5">
    <source>
        <dbReference type="ARBA" id="ARBA00022448"/>
    </source>
</evidence>
<evidence type="ECO:0000256" key="11">
    <source>
        <dbReference type="ARBA" id="ARBA00023128"/>
    </source>
</evidence>
<comment type="similarity">
    <text evidence="3">Belongs to the complex I NDUFA1 subunit family.</text>
</comment>
<name>A0A319AEI0_9EURO</name>
<accession>A0A319AEI0</accession>
<dbReference type="InterPro" id="IPR017384">
    <property type="entry name" value="NADH_Ub_cplx-1_asu_su-1"/>
</dbReference>
<evidence type="ECO:0000256" key="12">
    <source>
        <dbReference type="ARBA" id="ARBA00023136"/>
    </source>
</evidence>
<dbReference type="STRING" id="1450539.A0A319AEI0"/>
<keyword evidence="6" id="KW-0679">Respiratory chain</keyword>
<dbReference type="AlphaFoldDB" id="A0A319AEI0"/>
<dbReference type="RefSeq" id="XP_025431244.1">
    <property type="nucleotide sequence ID" value="XM_025575026.1"/>
</dbReference>
<keyword evidence="10 13" id="KW-1133">Transmembrane helix</keyword>
<keyword evidence="11" id="KW-0496">Mitochondrion</keyword>
<dbReference type="GO" id="GO:0005743">
    <property type="term" value="C:mitochondrial inner membrane"/>
    <property type="evidence" value="ECO:0007669"/>
    <property type="project" value="UniProtKB-SubCell"/>
</dbReference>
<keyword evidence="9" id="KW-0249">Electron transport</keyword>
<gene>
    <name evidence="14" type="ORF">BP01DRAFT_356735</name>
</gene>
<evidence type="ECO:0000313" key="14">
    <source>
        <dbReference type="EMBL" id="PYH45262.1"/>
    </source>
</evidence>
<evidence type="ECO:0000256" key="9">
    <source>
        <dbReference type="ARBA" id="ARBA00022982"/>
    </source>
</evidence>
<keyword evidence="12 13" id="KW-0472">Membrane</keyword>
<keyword evidence="7 13" id="KW-0812">Transmembrane</keyword>
<dbReference type="EMBL" id="KZ821232">
    <property type="protein sequence ID" value="PYH45262.1"/>
    <property type="molecule type" value="Genomic_DNA"/>
</dbReference>
<evidence type="ECO:0000256" key="2">
    <source>
        <dbReference type="ARBA" id="ARBA00004298"/>
    </source>
</evidence>
<reference evidence="14 15" key="1">
    <citation type="submission" date="2016-12" db="EMBL/GenBank/DDBJ databases">
        <title>The genomes of Aspergillus section Nigri reveals drivers in fungal speciation.</title>
        <authorList>
            <consortium name="DOE Joint Genome Institute"/>
            <person name="Vesth T.C."/>
            <person name="Nybo J."/>
            <person name="Theobald S."/>
            <person name="Brandl J."/>
            <person name="Frisvad J.C."/>
            <person name="Nielsen K.F."/>
            <person name="Lyhne E.K."/>
            <person name="Kogle M.E."/>
            <person name="Kuo A."/>
            <person name="Riley R."/>
            <person name="Clum A."/>
            <person name="Nolan M."/>
            <person name="Lipzen A."/>
            <person name="Salamov A."/>
            <person name="Henrissat B."/>
            <person name="Wiebenga A."/>
            <person name="De Vries R.P."/>
            <person name="Grigoriev I.V."/>
            <person name="Mortensen U.H."/>
            <person name="Andersen M.R."/>
            <person name="Baker S.E."/>
        </authorList>
    </citation>
    <scope>NUCLEOTIDE SEQUENCE [LARGE SCALE GENOMIC DNA]</scope>
    <source>
        <strain evidence="14 15">JOP 1030-1</strain>
    </source>
</reference>
<dbReference type="PANTHER" id="PTHR17098">
    <property type="entry name" value="NADH-UBIQUINONE OXIDOREDUCTASE MWFE SUBUNIT"/>
    <property type="match status" value="1"/>
</dbReference>
<comment type="function">
    <text evidence="1">Accessory subunit of the mitochondrial membrane respiratory chain NADH dehydrogenase (Complex I), that is believed not to be involved in catalysis. Complex I functions in the transfer of electrons from NADH to the respiratory chain. The immediate electron acceptor for the enzyme is believed to be ubiquinone.</text>
</comment>
<dbReference type="Pfam" id="PF15879">
    <property type="entry name" value="MWFE"/>
    <property type="match status" value="1"/>
</dbReference>
<evidence type="ECO:0000256" key="3">
    <source>
        <dbReference type="ARBA" id="ARBA00009960"/>
    </source>
</evidence>
<organism evidence="14 15">
    <name type="scientific">Aspergillus saccharolyticus JOP 1030-1</name>
    <dbReference type="NCBI Taxonomy" id="1450539"/>
    <lineage>
        <taxon>Eukaryota</taxon>
        <taxon>Fungi</taxon>
        <taxon>Dikarya</taxon>
        <taxon>Ascomycota</taxon>
        <taxon>Pezizomycotina</taxon>
        <taxon>Eurotiomycetes</taxon>
        <taxon>Eurotiomycetidae</taxon>
        <taxon>Eurotiales</taxon>
        <taxon>Aspergillaceae</taxon>
        <taxon>Aspergillus</taxon>
        <taxon>Aspergillus subgen. Circumdati</taxon>
    </lineage>
</organism>
<keyword evidence="8" id="KW-0999">Mitochondrion inner membrane</keyword>
<comment type="subcellular location">
    <subcellularLocation>
        <location evidence="2">Mitochondrion inner membrane</location>
        <topology evidence="2">Single-pass membrane protein</topology>
        <orientation evidence="2">Matrix side</orientation>
    </subcellularLocation>
</comment>
<evidence type="ECO:0000256" key="8">
    <source>
        <dbReference type="ARBA" id="ARBA00022792"/>
    </source>
</evidence>